<protein>
    <recommendedName>
        <fullName evidence="1">MULE transposase domain-containing protein</fullName>
    </recommendedName>
</protein>
<proteinExistence type="predicted"/>
<feature type="non-terminal residue" evidence="3">
    <location>
        <position position="465"/>
    </location>
</feature>
<gene>
    <name evidence="2" type="ORF">OVA965_LOCUS21677</name>
    <name evidence="3" type="ORF">TMI583_LOCUS22384</name>
</gene>
<dbReference type="Pfam" id="PF10551">
    <property type="entry name" value="MULE"/>
    <property type="match status" value="1"/>
</dbReference>
<evidence type="ECO:0000313" key="4">
    <source>
        <dbReference type="Proteomes" id="UP000682733"/>
    </source>
</evidence>
<evidence type="ECO:0000259" key="1">
    <source>
        <dbReference type="Pfam" id="PF10551"/>
    </source>
</evidence>
<dbReference type="AlphaFoldDB" id="A0A8S2MJR0"/>
<evidence type="ECO:0000313" key="3">
    <source>
        <dbReference type="EMBL" id="CAF3961065.1"/>
    </source>
</evidence>
<reference evidence="3" key="1">
    <citation type="submission" date="2021-02" db="EMBL/GenBank/DDBJ databases">
        <authorList>
            <person name="Nowell W R."/>
        </authorList>
    </citation>
    <scope>NUCLEOTIDE SEQUENCE</scope>
</reference>
<name>A0A8S2MJR0_9BILA</name>
<feature type="domain" description="MULE transposase" evidence="1">
    <location>
        <begin position="256"/>
        <end position="349"/>
    </location>
</feature>
<dbReference type="InterPro" id="IPR018289">
    <property type="entry name" value="MULE_transposase_dom"/>
</dbReference>
<sequence length="465" mass="54186">MLNCEQIVRNAYSEKLCAFGLYSFISVEELNQILNESPKLDELPEYIESDTVYRLYLNEETKGDYIVDAYTWKNRGTVSWPKHENKFKKTWFTCFNHDGVVDKRFVKHIYVSNSNKYDVIVVYIGNKTIAKTGPHGNAKSAVAHGYRRTKPSIVTQIKNSVKSSTGANAYKTLVGTAVTDPPRDVAQVRYYRQKFLQDQRVTYDEMLNLMILSNELKNYIRVLNFKPQLIVVFEHIEAEKLFAQLLTLTNELIPLYYDTTFEIGDYYVSILTYSHRLFVEQPIIPLCILIHDTKEQTAHDELAKILKKHKSIEQKCLLITDGEFALQNAFTDIFPSLKLLRCHNHFNNNIKEWLRDHFNVLHRGVVNQSKSQTTTTTNVGLTAMSPLSPITATTSSTMSPNESQNNFYKTYKTEFIRQHLDDVYNLLRCGSKAEFLDQYREKKQQWTPKFVTYFETYHLPHIDHF</sequence>
<dbReference type="Proteomes" id="UP000682733">
    <property type="component" value="Unassembled WGS sequence"/>
</dbReference>
<comment type="caution">
    <text evidence="3">The sequence shown here is derived from an EMBL/GenBank/DDBJ whole genome shotgun (WGS) entry which is preliminary data.</text>
</comment>
<dbReference type="EMBL" id="CAJOBA010031846">
    <property type="protein sequence ID" value="CAF3961065.1"/>
    <property type="molecule type" value="Genomic_DNA"/>
</dbReference>
<evidence type="ECO:0000313" key="2">
    <source>
        <dbReference type="EMBL" id="CAF1152529.1"/>
    </source>
</evidence>
<dbReference type="Proteomes" id="UP000677228">
    <property type="component" value="Unassembled WGS sequence"/>
</dbReference>
<dbReference type="EMBL" id="CAJNOK010011960">
    <property type="protein sequence ID" value="CAF1152529.1"/>
    <property type="molecule type" value="Genomic_DNA"/>
</dbReference>
<organism evidence="3 4">
    <name type="scientific">Didymodactylos carnosus</name>
    <dbReference type="NCBI Taxonomy" id="1234261"/>
    <lineage>
        <taxon>Eukaryota</taxon>
        <taxon>Metazoa</taxon>
        <taxon>Spiralia</taxon>
        <taxon>Gnathifera</taxon>
        <taxon>Rotifera</taxon>
        <taxon>Eurotatoria</taxon>
        <taxon>Bdelloidea</taxon>
        <taxon>Philodinida</taxon>
        <taxon>Philodinidae</taxon>
        <taxon>Didymodactylos</taxon>
    </lineage>
</organism>
<accession>A0A8S2MJR0</accession>